<dbReference type="Proteomes" id="UP000214646">
    <property type="component" value="Unassembled WGS sequence"/>
</dbReference>
<comment type="caution">
    <text evidence="1">The sequence shown here is derived from an EMBL/GenBank/DDBJ whole genome shotgun (WGS) entry which is preliminary data.</text>
</comment>
<name>A0A225DD26_9BACT</name>
<gene>
    <name evidence="1" type="ORF">FRUB_09901</name>
</gene>
<dbReference type="RefSeq" id="WP_088260259.1">
    <property type="nucleotide sequence ID" value="NZ_NIDE01000019.1"/>
</dbReference>
<dbReference type="Pfam" id="PF13267">
    <property type="entry name" value="DUF4058"/>
    <property type="match status" value="1"/>
</dbReference>
<dbReference type="OrthoDB" id="275719at2"/>
<proteinExistence type="predicted"/>
<evidence type="ECO:0008006" key="3">
    <source>
        <dbReference type="Google" id="ProtNLM"/>
    </source>
</evidence>
<reference evidence="2" key="1">
    <citation type="submission" date="2017-06" db="EMBL/GenBank/DDBJ databases">
        <title>Genome analysis of Fimbriiglobus ruber SP5, the first member of the order Planctomycetales with confirmed chitinolytic capability.</title>
        <authorList>
            <person name="Ravin N.V."/>
            <person name="Rakitin A.L."/>
            <person name="Ivanova A.A."/>
            <person name="Beletsky A.V."/>
            <person name="Kulichevskaya I.S."/>
            <person name="Mardanov A.V."/>
            <person name="Dedysh S.N."/>
        </authorList>
    </citation>
    <scope>NUCLEOTIDE SEQUENCE [LARGE SCALE GENOMIC DNA]</scope>
    <source>
        <strain evidence="2">SP5</strain>
    </source>
</reference>
<dbReference type="InterPro" id="IPR025132">
    <property type="entry name" value="DUF4058"/>
</dbReference>
<evidence type="ECO:0000313" key="1">
    <source>
        <dbReference type="EMBL" id="OWK35059.1"/>
    </source>
</evidence>
<accession>A0A225DD26</accession>
<keyword evidence="2" id="KW-1185">Reference proteome</keyword>
<organism evidence="1 2">
    <name type="scientific">Fimbriiglobus ruber</name>
    <dbReference type="NCBI Taxonomy" id="1908690"/>
    <lineage>
        <taxon>Bacteria</taxon>
        <taxon>Pseudomonadati</taxon>
        <taxon>Planctomycetota</taxon>
        <taxon>Planctomycetia</taxon>
        <taxon>Gemmatales</taxon>
        <taxon>Gemmataceae</taxon>
        <taxon>Fimbriiglobus</taxon>
    </lineage>
</organism>
<protein>
    <recommendedName>
        <fullName evidence="3">DUF4058 family protein</fullName>
    </recommendedName>
</protein>
<dbReference type="EMBL" id="NIDE01000019">
    <property type="protein sequence ID" value="OWK35059.1"/>
    <property type="molecule type" value="Genomic_DNA"/>
</dbReference>
<dbReference type="AlphaFoldDB" id="A0A225DD26"/>
<sequence>MPLHDWSERIGWDGFHHIWIVELLRWVKPQLPADYRAHIGSSPILSVGSVGEKPDVSVRRWTPNDSVPATAPDPAPLAVDALEPDEEVATLTLDPHKALFVTRQGRLVAAVELVSPRNKDRASARATYVSRYLGYLMEGVHLLLVDVHPNPRDYSFADSLAAELHLRHSPLPAPFAVAYRVGEPAPDGGRFLAVWRRPLHADSALPFLPLPLTVHFSISVDLEETYSRAAADAYLP</sequence>
<evidence type="ECO:0000313" key="2">
    <source>
        <dbReference type="Proteomes" id="UP000214646"/>
    </source>
</evidence>